<dbReference type="InterPro" id="IPR029032">
    <property type="entry name" value="AhpD-like"/>
</dbReference>
<dbReference type="Gene3D" id="1.20.1290.10">
    <property type="entry name" value="AhpD-like"/>
    <property type="match status" value="1"/>
</dbReference>
<dbReference type="AlphaFoldDB" id="A0A428LGP3"/>
<dbReference type="RefSeq" id="WP_125915621.1">
    <property type="nucleotide sequence ID" value="NZ_RWHU01000012.1"/>
</dbReference>
<dbReference type="PANTHER" id="PTHR33570">
    <property type="entry name" value="4-CARBOXYMUCONOLACTONE DECARBOXYLASE FAMILY PROTEIN"/>
    <property type="match status" value="1"/>
</dbReference>
<dbReference type="PANTHER" id="PTHR33570:SF2">
    <property type="entry name" value="CARBOXYMUCONOLACTONE DECARBOXYLASE-LIKE DOMAIN-CONTAINING PROTEIN"/>
    <property type="match status" value="1"/>
</dbReference>
<comment type="caution">
    <text evidence="2">The sequence shown here is derived from an EMBL/GenBank/DDBJ whole genome shotgun (WGS) entry which is preliminary data.</text>
</comment>
<organism evidence="2 3">
    <name type="scientific">Enterobacter huaxiensis</name>
    <dbReference type="NCBI Taxonomy" id="2494702"/>
    <lineage>
        <taxon>Bacteria</taxon>
        <taxon>Pseudomonadati</taxon>
        <taxon>Pseudomonadota</taxon>
        <taxon>Gammaproteobacteria</taxon>
        <taxon>Enterobacterales</taxon>
        <taxon>Enterobacteriaceae</taxon>
        <taxon>Enterobacter</taxon>
    </lineage>
</organism>
<dbReference type="InterPro" id="IPR003779">
    <property type="entry name" value="CMD-like"/>
</dbReference>
<evidence type="ECO:0000313" key="2">
    <source>
        <dbReference type="EMBL" id="RSK63133.1"/>
    </source>
</evidence>
<dbReference type="Pfam" id="PF02627">
    <property type="entry name" value="CMD"/>
    <property type="match status" value="1"/>
</dbReference>
<reference evidence="2 3" key="1">
    <citation type="submission" date="2018-12" db="EMBL/GenBank/DDBJ databases">
        <title>The Genome Submission of two Enterobacter spp. strains.</title>
        <authorList>
            <person name="Wu W."/>
            <person name="Wei L."/>
            <person name="Feng Y."/>
            <person name="Zong Z."/>
        </authorList>
    </citation>
    <scope>NUCLEOTIDE SEQUENCE [LARGE SCALE GENOMIC DNA]</scope>
    <source>
        <strain evidence="2 3">WCHEHu045002</strain>
    </source>
</reference>
<name>A0A428LGP3_9ENTR</name>
<accession>A0A428LGP3</accession>
<dbReference type="Proteomes" id="UP000276389">
    <property type="component" value="Unassembled WGS sequence"/>
</dbReference>
<protein>
    <submittedName>
        <fullName evidence="2">Carboxymuconolactone decarboxylase family protein</fullName>
    </submittedName>
</protein>
<dbReference type="GO" id="GO:0051920">
    <property type="term" value="F:peroxiredoxin activity"/>
    <property type="evidence" value="ECO:0007669"/>
    <property type="project" value="InterPro"/>
</dbReference>
<evidence type="ECO:0000259" key="1">
    <source>
        <dbReference type="Pfam" id="PF02627"/>
    </source>
</evidence>
<gene>
    <name evidence="2" type="ORF">EJE24_22545</name>
</gene>
<dbReference type="SUPFAM" id="SSF69118">
    <property type="entry name" value="AhpD-like"/>
    <property type="match status" value="1"/>
</dbReference>
<sequence>MLAKQDYPLTTQQKYMAFIATQAASGNMTGLNRALHQGLDNGLTISDCREILTQLYAYAGFPRSLNALTELMEVVNTRKVQGIQDVEGSLPGPMPKPDEMLAAGTQNQTALVGKPVKGPLFDFAPAAGEYLKTHLFGDIFSRDNLNWKSRELATVGALSAMEGVDPQLQAHLNMSMNTGIMYAQLAELVPFFEAQGEQVSANRLRVALNSVRTD</sequence>
<evidence type="ECO:0000313" key="3">
    <source>
        <dbReference type="Proteomes" id="UP000276389"/>
    </source>
</evidence>
<dbReference type="InterPro" id="IPR052512">
    <property type="entry name" value="4CMD/NDH-1_regulator"/>
</dbReference>
<feature type="domain" description="Carboxymuconolactone decarboxylase-like" evidence="1">
    <location>
        <begin position="125"/>
        <end position="188"/>
    </location>
</feature>
<proteinExistence type="predicted"/>
<dbReference type="EMBL" id="RWHU01000012">
    <property type="protein sequence ID" value="RSK63133.1"/>
    <property type="molecule type" value="Genomic_DNA"/>
</dbReference>